<evidence type="ECO:0000313" key="1">
    <source>
        <dbReference type="EMBL" id="KAH9771082.1"/>
    </source>
</evidence>
<keyword evidence="2" id="KW-1185">Reference proteome</keyword>
<dbReference type="Proteomes" id="UP000829398">
    <property type="component" value="Chromosome 4"/>
</dbReference>
<name>A0ACB8LCQ3_CITSI</name>
<accession>A0ACB8LCQ3</accession>
<reference evidence="2" key="1">
    <citation type="journal article" date="2023" name="Hortic. Res.">
        <title>A chromosome-level phased genome enabling allele-level studies in sweet orange: a case study on citrus Huanglongbing tolerance.</title>
        <authorList>
            <person name="Wu B."/>
            <person name="Yu Q."/>
            <person name="Deng Z."/>
            <person name="Duan Y."/>
            <person name="Luo F."/>
            <person name="Gmitter F. Jr."/>
        </authorList>
    </citation>
    <scope>NUCLEOTIDE SEQUENCE [LARGE SCALE GENOMIC DNA]</scope>
    <source>
        <strain evidence="2">cv. Valencia</strain>
    </source>
</reference>
<protein>
    <submittedName>
        <fullName evidence="1">Uncharacterized protein</fullName>
    </submittedName>
</protein>
<comment type="caution">
    <text evidence="1">The sequence shown here is derived from an EMBL/GenBank/DDBJ whole genome shotgun (WGS) entry which is preliminary data.</text>
</comment>
<evidence type="ECO:0000313" key="2">
    <source>
        <dbReference type="Proteomes" id="UP000829398"/>
    </source>
</evidence>
<dbReference type="EMBL" id="CM039173">
    <property type="protein sequence ID" value="KAH9771082.1"/>
    <property type="molecule type" value="Genomic_DNA"/>
</dbReference>
<organism evidence="1 2">
    <name type="scientific">Citrus sinensis</name>
    <name type="common">Sweet orange</name>
    <name type="synonym">Citrus aurantium var. sinensis</name>
    <dbReference type="NCBI Taxonomy" id="2711"/>
    <lineage>
        <taxon>Eukaryota</taxon>
        <taxon>Viridiplantae</taxon>
        <taxon>Streptophyta</taxon>
        <taxon>Embryophyta</taxon>
        <taxon>Tracheophyta</taxon>
        <taxon>Spermatophyta</taxon>
        <taxon>Magnoliopsida</taxon>
        <taxon>eudicotyledons</taxon>
        <taxon>Gunneridae</taxon>
        <taxon>Pentapetalae</taxon>
        <taxon>rosids</taxon>
        <taxon>malvids</taxon>
        <taxon>Sapindales</taxon>
        <taxon>Rutaceae</taxon>
        <taxon>Aurantioideae</taxon>
        <taxon>Citrus</taxon>
    </lineage>
</organism>
<sequence length="1250" mass="141921">MAELVVSLVVQPIVEKAIEAAVSLIKEEVGSVLGVKSEVEKLLSKLTSIKAVLEDAEERQLKEPQLKDWLGKLRNAAYDAEDILETFATQVAVHKRKQKLRRVRTPISGNKISYQYDAAQRIKKILDRLDVITEEKEKFHLSSGVNNNNGNSRNHNQDQELPLTGSFIDTANVFGRDDDKERILHMLLSDEFNEEDDASVIPIIGMPGLGKTTLAQLLFNEERVKKHFESRMWVCVTVDYDLPRILKGMIEFHSKMEQSTSSISLLETRLLEFLTGQRFLLVLDDVWNEDYRKWEPLQQLLKQGHKGSRVLVTSRTARVSQIMGIRSPYLLEYLPEDQCWSIFKKIAFNQGNFSSGMQQQNLEAIGREIVGKCKGLPLAVKAIAGFLRKYDDVNKWRKILTSDIWELEEGSSNGPHILPPLKLSYDHLPPYLKHCFSLCSIFPKSYAFDKAEMVKFWMAEALIQSRGGGGGGRQEREEEIGIEYFDELLGRSFFQSSNIDDKVKYQMHDLFHDLAQFVSSPYGHVCQVKDDRSSCSSCCSPETRHVSLLCKHVEKPALSVVENSKKLRTFLVPSFGEHLKDFGRALDKIFHQLKYLRLLDLSSSTLTVLPDSVEELKLLRYLDLSRTEIKVLPNSICNLYNLQTLKLIGCIWIMELPKDLANLVNLRNLELEEMFWFKCSTLPAGIGKLTNLHNLHVFRVGSKSGYRIEELKELPYLTGKLHISKLENAVNGGEAKLSEKESLRKLVFEWSNNRDSSPQTQDVSGDEERLLEDLQPHPNLKELQIFNYFGNSLPQWMRDGRLQNLVSLTLKGCTNCRILSLGQLSSLRVLNIKGMLELEKWPNDEDCRFLGRLKISNCPRLNELPECMPNLTVMKIKKCCSLKALPVTPFLQFLILVDNLELENWNERCLRVIPTSDNGQGQHLLLHSFQTLLEMKAINCPKLRGLPQIFAPQKLEISGCDLLSTLPNSEFSQRLQLLALEGCPDGTLVRAIPETSSLNFLILSKISNLDSFPRWPNLPGLKALYIRDCKDLVSLSGEGALQSLTSLNLLSIRGCPKLETLPDEGLPTSLKCLIIASCSGLKSLGPRGTLKSLNSLKDFYIEDCPLLQSFPEDGLPENLQHLVIQNCPLLTQQCRDGEAEGPEWPKIKDIPDLEIDFICNRSPIMPEKKKTSWYRPLVGRGGLKGRKQTEQGGPSGLAGCKLIFDCVTQVLEQRNRQNYMRLLSMLQAALLNNNLFEELQFYTFMLWCVV</sequence>
<proteinExistence type="predicted"/>
<gene>
    <name evidence="1" type="ORF">KPL71_012579</name>
</gene>